<dbReference type="AlphaFoldDB" id="A0A9J5XQ86"/>
<evidence type="ECO:0000313" key="2">
    <source>
        <dbReference type="Proteomes" id="UP000824120"/>
    </source>
</evidence>
<gene>
    <name evidence="1" type="ORF">H5410_040883</name>
</gene>
<comment type="caution">
    <text evidence="1">The sequence shown here is derived from an EMBL/GenBank/DDBJ whole genome shotgun (WGS) entry which is preliminary data.</text>
</comment>
<accession>A0A9J5XQ86</accession>
<name>A0A9J5XQ86_SOLCO</name>
<reference evidence="1 2" key="1">
    <citation type="submission" date="2020-09" db="EMBL/GenBank/DDBJ databases">
        <title>De no assembly of potato wild relative species, Solanum commersonii.</title>
        <authorList>
            <person name="Cho K."/>
        </authorList>
    </citation>
    <scope>NUCLEOTIDE SEQUENCE [LARGE SCALE GENOMIC DNA]</scope>
    <source>
        <strain evidence="1">LZ3.2</strain>
        <tissue evidence="1">Leaf</tissue>
    </source>
</reference>
<sequence length="305" mass="34974">MVRDHERSFSGACTLFRNIHRGRFNLHKYDLDGSDRGASGRRNCVGVLCFLSLPLLKVPFLRGQALRSRIRDFHIGSRDSGVPIWHCDRLVHPTGALDIGLIRDEYGPSSSWFTPQLGAAVVPLARVQKLEAQMATLLHHIQPWMQKLIAKSEARVERRMEDMIDRKVQAVNNRLDAFELRVLERPTPAIDLSALQADIASLRSDVETILAAPSIEPQRKISLMKTLYSLRRFDHMERLFNRTLALAGHDQESTSFAWRPRMLDFSIYLGIGLVRLSHHASTKWKKFFLWKNSPYWGRTITPIEA</sequence>
<dbReference type="OrthoDB" id="1325934at2759"/>
<organism evidence="1 2">
    <name type="scientific">Solanum commersonii</name>
    <name type="common">Commerson's wild potato</name>
    <name type="synonym">Commerson's nightshade</name>
    <dbReference type="NCBI Taxonomy" id="4109"/>
    <lineage>
        <taxon>Eukaryota</taxon>
        <taxon>Viridiplantae</taxon>
        <taxon>Streptophyta</taxon>
        <taxon>Embryophyta</taxon>
        <taxon>Tracheophyta</taxon>
        <taxon>Spermatophyta</taxon>
        <taxon>Magnoliopsida</taxon>
        <taxon>eudicotyledons</taxon>
        <taxon>Gunneridae</taxon>
        <taxon>Pentapetalae</taxon>
        <taxon>asterids</taxon>
        <taxon>lamiids</taxon>
        <taxon>Solanales</taxon>
        <taxon>Solanaceae</taxon>
        <taxon>Solanoideae</taxon>
        <taxon>Solaneae</taxon>
        <taxon>Solanum</taxon>
    </lineage>
</organism>
<dbReference type="Proteomes" id="UP000824120">
    <property type="component" value="Chromosome 8"/>
</dbReference>
<dbReference type="EMBL" id="JACXVP010000008">
    <property type="protein sequence ID" value="KAG5590369.1"/>
    <property type="molecule type" value="Genomic_DNA"/>
</dbReference>
<keyword evidence="2" id="KW-1185">Reference proteome</keyword>
<evidence type="ECO:0000313" key="1">
    <source>
        <dbReference type="EMBL" id="KAG5590369.1"/>
    </source>
</evidence>
<proteinExistence type="predicted"/>
<protein>
    <submittedName>
        <fullName evidence="1">Uncharacterized protein</fullName>
    </submittedName>
</protein>